<gene>
    <name evidence="1" type="ORF">Q8947_02330</name>
</gene>
<sequence>MTHPTPTPEAIAHFLKTNPDFFQQHASLFAELRVPHPHETRAISLGERQILTLRNRCKELEWKLAGLLHNASGNERISRQLMQWCCDMLAEDDAARLPALIVERLQGIFELPEVVLRVWEKDGPAPYVQEIGDVVKQYADTLATPYCGTTQDCPAAEWLGATTRSMACVALRAPEGGTVFGLLVLGSDEAERFTADMGTDFLETIGRLASAGLQRLPDQVVADLA</sequence>
<evidence type="ECO:0000313" key="1">
    <source>
        <dbReference type="EMBL" id="MDR4124821.1"/>
    </source>
</evidence>
<proteinExistence type="predicted"/>
<dbReference type="Pfam" id="PF04340">
    <property type="entry name" value="DUF484"/>
    <property type="match status" value="1"/>
</dbReference>
<dbReference type="EMBL" id="JAUZQE010000003">
    <property type="protein sequence ID" value="MDR4124821.1"/>
    <property type="molecule type" value="Genomic_DNA"/>
</dbReference>
<comment type="caution">
    <text evidence="1">The sequence shown here is derived from an EMBL/GenBank/DDBJ whole genome shotgun (WGS) entry which is preliminary data.</text>
</comment>
<dbReference type="InterPro" id="IPR007435">
    <property type="entry name" value="DUF484"/>
</dbReference>
<protein>
    <submittedName>
        <fullName evidence="1">DUF484 family protein</fullName>
    </submittedName>
</protein>
<dbReference type="Gene3D" id="3.30.450.40">
    <property type="match status" value="1"/>
</dbReference>
<dbReference type="SUPFAM" id="SSF55781">
    <property type="entry name" value="GAF domain-like"/>
    <property type="match status" value="1"/>
</dbReference>
<organism evidence="1 2">
    <name type="scientific">Yanghanlia caeni</name>
    <dbReference type="NCBI Taxonomy" id="3064283"/>
    <lineage>
        <taxon>Bacteria</taxon>
        <taxon>Pseudomonadati</taxon>
        <taxon>Pseudomonadota</taxon>
        <taxon>Betaproteobacteria</taxon>
        <taxon>Burkholderiales</taxon>
        <taxon>Alcaligenaceae</taxon>
        <taxon>Yanghanlia</taxon>
    </lineage>
</organism>
<reference evidence="1 2" key="1">
    <citation type="submission" date="2023-08" db="EMBL/GenBank/DDBJ databases">
        <title>Alcaligenaceae gen. nov., a novel taxon isolated from the sludge of Yixing Pesticide Factory.</title>
        <authorList>
            <person name="Ruan L."/>
        </authorList>
    </citation>
    <scope>NUCLEOTIDE SEQUENCE [LARGE SCALE GENOMIC DNA]</scope>
    <source>
        <strain evidence="1 2">LG-2</strain>
    </source>
</reference>
<dbReference type="PANTHER" id="PTHR38765">
    <property type="entry name" value="DUF484 DOMAIN-CONTAINING PROTEIN"/>
    <property type="match status" value="1"/>
</dbReference>
<evidence type="ECO:0000313" key="2">
    <source>
        <dbReference type="Proteomes" id="UP001232156"/>
    </source>
</evidence>
<dbReference type="PANTHER" id="PTHR38765:SF1">
    <property type="entry name" value="DUF484 DOMAIN-CONTAINING PROTEIN"/>
    <property type="match status" value="1"/>
</dbReference>
<dbReference type="InterPro" id="IPR029016">
    <property type="entry name" value="GAF-like_dom_sf"/>
</dbReference>
<dbReference type="RefSeq" id="WP_347286352.1">
    <property type="nucleotide sequence ID" value="NZ_JAUZQE010000003.1"/>
</dbReference>
<name>A0ABU1D359_9BURK</name>
<accession>A0ABU1D359</accession>
<dbReference type="Proteomes" id="UP001232156">
    <property type="component" value="Unassembled WGS sequence"/>
</dbReference>
<keyword evidence="2" id="KW-1185">Reference proteome</keyword>